<evidence type="ECO:0000259" key="1">
    <source>
        <dbReference type="PROSITE" id="PS50003"/>
    </source>
</evidence>
<keyword evidence="3" id="KW-1185">Reference proteome</keyword>
<sequence length="117" mass="13536">MVDQTKRIQAVFFRSDTGAEPVRDWLKTLDKQDRFRIGTDIKTVEYGWPIGMPTCKPMKNGLFEVRTNLGNRIARVLFCINDGCMVLLHGFIKKTQKTPQADLDLALERKRKLEKHS</sequence>
<dbReference type="Pfam" id="PF05973">
    <property type="entry name" value="Gp49"/>
    <property type="match status" value="1"/>
</dbReference>
<dbReference type="AlphaFoldDB" id="A0A1E5Q7Q4"/>
<dbReference type="OrthoDB" id="3233388at2"/>
<gene>
    <name evidence="2" type="ORF">BEN30_09790</name>
</gene>
<accession>A0A1E5Q7Q4</accession>
<evidence type="ECO:0000313" key="2">
    <source>
        <dbReference type="EMBL" id="OEJ67062.1"/>
    </source>
</evidence>
<evidence type="ECO:0000313" key="3">
    <source>
        <dbReference type="Proteomes" id="UP000095347"/>
    </source>
</evidence>
<dbReference type="InterPro" id="IPR009241">
    <property type="entry name" value="HigB-like"/>
</dbReference>
<dbReference type="Proteomes" id="UP000095347">
    <property type="component" value="Unassembled WGS sequence"/>
</dbReference>
<feature type="domain" description="PH" evidence="1">
    <location>
        <begin position="1"/>
        <end position="34"/>
    </location>
</feature>
<dbReference type="PROSITE" id="PS50003">
    <property type="entry name" value="PH_DOMAIN"/>
    <property type="match status" value="1"/>
</dbReference>
<dbReference type="InterPro" id="IPR001849">
    <property type="entry name" value="PH_domain"/>
</dbReference>
<name>A0A1E5Q7Q4_9PROT</name>
<protein>
    <recommendedName>
        <fullName evidence="1">PH domain-containing protein</fullName>
    </recommendedName>
</protein>
<comment type="caution">
    <text evidence="2">The sequence shown here is derived from an EMBL/GenBank/DDBJ whole genome shotgun (WGS) entry which is preliminary data.</text>
</comment>
<organism evidence="2 3">
    <name type="scientific">Magnetovibrio blakemorei</name>
    <dbReference type="NCBI Taxonomy" id="28181"/>
    <lineage>
        <taxon>Bacteria</taxon>
        <taxon>Pseudomonadati</taxon>
        <taxon>Pseudomonadota</taxon>
        <taxon>Alphaproteobacteria</taxon>
        <taxon>Rhodospirillales</taxon>
        <taxon>Magnetovibrionaceae</taxon>
        <taxon>Magnetovibrio</taxon>
    </lineage>
</organism>
<dbReference type="STRING" id="28181.BEN30_09790"/>
<reference evidence="3" key="1">
    <citation type="submission" date="2016-07" db="EMBL/GenBank/DDBJ databases">
        <authorList>
            <person name="Florea S."/>
            <person name="Webb J.S."/>
            <person name="Jaromczyk J."/>
            <person name="Schardl C.L."/>
        </authorList>
    </citation>
    <scope>NUCLEOTIDE SEQUENCE [LARGE SCALE GENOMIC DNA]</scope>
    <source>
        <strain evidence="3">MV-1</strain>
    </source>
</reference>
<proteinExistence type="predicted"/>
<dbReference type="RefSeq" id="WP_069957892.1">
    <property type="nucleotide sequence ID" value="NZ_MCGG01000025.1"/>
</dbReference>
<dbReference type="EMBL" id="MCGG01000025">
    <property type="protein sequence ID" value="OEJ67062.1"/>
    <property type="molecule type" value="Genomic_DNA"/>
</dbReference>